<feature type="compositionally biased region" description="Low complexity" evidence="1">
    <location>
        <begin position="296"/>
        <end position="321"/>
    </location>
</feature>
<protein>
    <recommendedName>
        <fullName evidence="4">PH domain-containing protein</fullName>
    </recommendedName>
</protein>
<dbReference type="OrthoDB" id="6281552at2759"/>
<proteinExistence type="predicted"/>
<dbReference type="Proteomes" id="UP000784294">
    <property type="component" value="Unassembled WGS sequence"/>
</dbReference>
<gene>
    <name evidence="2" type="ORF">PXEA_LOCUS13588</name>
</gene>
<evidence type="ECO:0008006" key="4">
    <source>
        <dbReference type="Google" id="ProtNLM"/>
    </source>
</evidence>
<organism evidence="2 3">
    <name type="scientific">Protopolystoma xenopodis</name>
    <dbReference type="NCBI Taxonomy" id="117903"/>
    <lineage>
        <taxon>Eukaryota</taxon>
        <taxon>Metazoa</taxon>
        <taxon>Spiralia</taxon>
        <taxon>Lophotrochozoa</taxon>
        <taxon>Platyhelminthes</taxon>
        <taxon>Monogenea</taxon>
        <taxon>Polyopisthocotylea</taxon>
        <taxon>Polystomatidea</taxon>
        <taxon>Polystomatidae</taxon>
        <taxon>Protopolystoma</taxon>
    </lineage>
</organism>
<name>A0A3S5FDP5_9PLAT</name>
<sequence length="376" mass="38715">MTLGDKYFHPFSLILSISPRYSAAGCYNDLTPCDPMLGGETSSTQPAPPLSPHRNSAPGITALLVAATSALGPTAFAASSSSIRSASCYSSLSNANLNSGYINSTNFHANPCRSNSQAGLSTVGESGAANATSAQMPTSSRWTSGRLSASSGVSSPPVVAANLPGPSGSATLAVAGTIATAFNGSGSGGTSFWSSVKPSSGGTGSGGCGGGSMSGVNGHTMNLPAKQSLLTLCPGCLAGGSESRKPLSSVGQAVYAFETRSGSLPMATVALDQSPTCVQYNQQQQQQNQPHHHHQSQPQQQQPMPLHAPQQQQQQQQQSQQMCHSSDYGSLDFRLIWEPKGSQPMVIWLVASTLQEKAAWCSDISQATMVVSGTTD</sequence>
<keyword evidence="3" id="KW-1185">Reference proteome</keyword>
<dbReference type="AlphaFoldDB" id="A0A3S5FDP5"/>
<accession>A0A3S5FDP5</accession>
<feature type="region of interest" description="Disordered" evidence="1">
    <location>
        <begin position="116"/>
        <end position="149"/>
    </location>
</feature>
<evidence type="ECO:0000256" key="1">
    <source>
        <dbReference type="SAM" id="MobiDB-lite"/>
    </source>
</evidence>
<dbReference type="EMBL" id="CAAALY010044978">
    <property type="protein sequence ID" value="VEL20148.1"/>
    <property type="molecule type" value="Genomic_DNA"/>
</dbReference>
<comment type="caution">
    <text evidence="2">The sequence shown here is derived from an EMBL/GenBank/DDBJ whole genome shotgun (WGS) entry which is preliminary data.</text>
</comment>
<feature type="compositionally biased region" description="Polar residues" evidence="1">
    <location>
        <begin position="116"/>
        <end position="147"/>
    </location>
</feature>
<feature type="region of interest" description="Disordered" evidence="1">
    <location>
        <begin position="278"/>
        <end position="323"/>
    </location>
</feature>
<evidence type="ECO:0000313" key="2">
    <source>
        <dbReference type="EMBL" id="VEL20148.1"/>
    </source>
</evidence>
<reference evidence="2" key="1">
    <citation type="submission" date="2018-11" db="EMBL/GenBank/DDBJ databases">
        <authorList>
            <consortium name="Pathogen Informatics"/>
        </authorList>
    </citation>
    <scope>NUCLEOTIDE SEQUENCE</scope>
</reference>
<evidence type="ECO:0000313" key="3">
    <source>
        <dbReference type="Proteomes" id="UP000784294"/>
    </source>
</evidence>